<feature type="transmembrane region" description="Helical" evidence="1">
    <location>
        <begin position="12"/>
        <end position="38"/>
    </location>
</feature>
<dbReference type="EMBL" id="UINC01032354">
    <property type="protein sequence ID" value="SVB19877.1"/>
    <property type="molecule type" value="Genomic_DNA"/>
</dbReference>
<protein>
    <submittedName>
        <fullName evidence="2">Uncharacterized protein</fullName>
    </submittedName>
</protein>
<evidence type="ECO:0000313" key="2">
    <source>
        <dbReference type="EMBL" id="SVB19877.1"/>
    </source>
</evidence>
<accession>A0A382C367</accession>
<organism evidence="2">
    <name type="scientific">marine metagenome</name>
    <dbReference type="NCBI Taxonomy" id="408172"/>
    <lineage>
        <taxon>unclassified sequences</taxon>
        <taxon>metagenomes</taxon>
        <taxon>ecological metagenomes</taxon>
    </lineage>
</organism>
<reference evidence="2" key="1">
    <citation type="submission" date="2018-05" db="EMBL/GenBank/DDBJ databases">
        <authorList>
            <person name="Lanie J.A."/>
            <person name="Ng W.-L."/>
            <person name="Kazmierczak K.M."/>
            <person name="Andrzejewski T.M."/>
            <person name="Davidsen T.M."/>
            <person name="Wayne K.J."/>
            <person name="Tettelin H."/>
            <person name="Glass J.I."/>
            <person name="Rusch D."/>
            <person name="Podicherti R."/>
            <person name="Tsui H.-C.T."/>
            <person name="Winkler M.E."/>
        </authorList>
    </citation>
    <scope>NUCLEOTIDE SEQUENCE</scope>
</reference>
<keyword evidence="1" id="KW-1133">Transmembrane helix</keyword>
<gene>
    <name evidence="2" type="ORF">METZ01_LOCUS172731</name>
</gene>
<evidence type="ECO:0000256" key="1">
    <source>
        <dbReference type="SAM" id="Phobius"/>
    </source>
</evidence>
<proteinExistence type="predicted"/>
<name>A0A382C367_9ZZZZ</name>
<keyword evidence="1" id="KW-0812">Transmembrane</keyword>
<feature type="transmembrane region" description="Helical" evidence="1">
    <location>
        <begin position="58"/>
        <end position="81"/>
    </location>
</feature>
<keyword evidence="1" id="KW-0472">Membrane</keyword>
<dbReference type="AlphaFoldDB" id="A0A382C367"/>
<sequence>MKRQSKEKENPYLIIGFWEGLVYTTAFVILFPWSLLYLLIFRGTENTKDFLVFFVRDLLITIVITVISIILIIVPAIYYLISWIAQLFS</sequence>